<dbReference type="RefSeq" id="WP_188625439.1">
    <property type="nucleotide sequence ID" value="NZ_BMIL01000002.1"/>
</dbReference>
<dbReference type="AlphaFoldDB" id="A0A916U1J3"/>
<dbReference type="Pfam" id="PF09413">
    <property type="entry name" value="DUF2007"/>
    <property type="match status" value="1"/>
</dbReference>
<dbReference type="InterPro" id="IPR018551">
    <property type="entry name" value="DUF2007"/>
</dbReference>
<evidence type="ECO:0000313" key="2">
    <source>
        <dbReference type="EMBL" id="GGC55924.1"/>
    </source>
</evidence>
<name>A0A916U1J3_9SPHI</name>
<dbReference type="EMBL" id="BMIL01000002">
    <property type="protein sequence ID" value="GGC55924.1"/>
    <property type="molecule type" value="Genomic_DNA"/>
</dbReference>
<comment type="caution">
    <text evidence="2">The sequence shown here is derived from an EMBL/GenBank/DDBJ whole genome shotgun (WGS) entry which is preliminary data.</text>
</comment>
<dbReference type="SUPFAM" id="SSF54913">
    <property type="entry name" value="GlnB-like"/>
    <property type="match status" value="1"/>
</dbReference>
<sequence>MENNWTKVYTTSNPITAEIIKQALVENDIPAVVMNKQDSSYKAFGVINILVQPENFDQALAYIIENNLNED</sequence>
<protein>
    <recommendedName>
        <fullName evidence="1">DUF2007 domain-containing protein</fullName>
    </recommendedName>
</protein>
<dbReference type="Proteomes" id="UP000651668">
    <property type="component" value="Unassembled WGS sequence"/>
</dbReference>
<gene>
    <name evidence="2" type="ORF">GCM10011387_06870</name>
</gene>
<dbReference type="InterPro" id="IPR011322">
    <property type="entry name" value="N-reg_PII-like_a/b"/>
</dbReference>
<reference evidence="2" key="2">
    <citation type="submission" date="2020-09" db="EMBL/GenBank/DDBJ databases">
        <authorList>
            <person name="Sun Q."/>
            <person name="Zhou Y."/>
        </authorList>
    </citation>
    <scope>NUCLEOTIDE SEQUENCE</scope>
    <source>
        <strain evidence="2">CGMCC 1.15343</strain>
    </source>
</reference>
<dbReference type="Gene3D" id="3.30.70.790">
    <property type="entry name" value="UreE, C-terminal domain"/>
    <property type="match status" value="1"/>
</dbReference>
<feature type="domain" description="DUF2007" evidence="1">
    <location>
        <begin position="5"/>
        <end position="61"/>
    </location>
</feature>
<proteinExistence type="predicted"/>
<organism evidence="2 3">
    <name type="scientific">Pedobacter quisquiliarum</name>
    <dbReference type="NCBI Taxonomy" id="1834438"/>
    <lineage>
        <taxon>Bacteria</taxon>
        <taxon>Pseudomonadati</taxon>
        <taxon>Bacteroidota</taxon>
        <taxon>Sphingobacteriia</taxon>
        <taxon>Sphingobacteriales</taxon>
        <taxon>Sphingobacteriaceae</taxon>
        <taxon>Pedobacter</taxon>
    </lineage>
</organism>
<reference evidence="2" key="1">
    <citation type="journal article" date="2014" name="Int. J. Syst. Evol. Microbiol.">
        <title>Complete genome sequence of Corynebacterium casei LMG S-19264T (=DSM 44701T), isolated from a smear-ripened cheese.</title>
        <authorList>
            <consortium name="US DOE Joint Genome Institute (JGI-PGF)"/>
            <person name="Walter F."/>
            <person name="Albersmeier A."/>
            <person name="Kalinowski J."/>
            <person name="Ruckert C."/>
        </authorList>
    </citation>
    <scope>NUCLEOTIDE SEQUENCE</scope>
    <source>
        <strain evidence="2">CGMCC 1.15343</strain>
    </source>
</reference>
<evidence type="ECO:0000259" key="1">
    <source>
        <dbReference type="Pfam" id="PF09413"/>
    </source>
</evidence>
<keyword evidence="3" id="KW-1185">Reference proteome</keyword>
<evidence type="ECO:0000313" key="3">
    <source>
        <dbReference type="Proteomes" id="UP000651668"/>
    </source>
</evidence>
<accession>A0A916U1J3</accession>